<dbReference type="SUPFAM" id="SSF82708">
    <property type="entry name" value="R3H domain"/>
    <property type="match status" value="1"/>
</dbReference>
<dbReference type="OMA" id="YRRYLIH"/>
<name>A0A336LSR5_CULSO</name>
<feature type="compositionally biased region" description="Polar residues" evidence="1">
    <location>
        <begin position="154"/>
        <end position="180"/>
    </location>
</feature>
<feature type="region of interest" description="Disordered" evidence="1">
    <location>
        <begin position="325"/>
        <end position="344"/>
    </location>
</feature>
<dbReference type="InterPro" id="IPR036867">
    <property type="entry name" value="R3H_dom_sf"/>
</dbReference>
<dbReference type="InterPro" id="IPR035979">
    <property type="entry name" value="RBD_domain_sf"/>
</dbReference>
<feature type="region of interest" description="Disordered" evidence="1">
    <location>
        <begin position="141"/>
        <end position="234"/>
    </location>
</feature>
<dbReference type="EMBL" id="UFQT01000097">
    <property type="protein sequence ID" value="SSX19753.1"/>
    <property type="molecule type" value="Genomic_DNA"/>
</dbReference>
<dbReference type="AlphaFoldDB" id="A0A336LSR5"/>
<dbReference type="VEuPathDB" id="VectorBase:CSON015420"/>
<feature type="compositionally biased region" description="Low complexity" evidence="1">
    <location>
        <begin position="204"/>
        <end position="220"/>
    </location>
</feature>
<dbReference type="PANTHER" id="PTHR21678:SF0">
    <property type="entry name" value="C3H1-TYPE DOMAIN-CONTAINING PROTEIN"/>
    <property type="match status" value="1"/>
</dbReference>
<dbReference type="InterPro" id="IPR012677">
    <property type="entry name" value="Nucleotide-bd_a/b_plait_sf"/>
</dbReference>
<evidence type="ECO:0000313" key="2">
    <source>
        <dbReference type="EMBL" id="SSW99373.1"/>
    </source>
</evidence>
<feature type="compositionally biased region" description="Basic and acidic residues" evidence="1">
    <location>
        <begin position="333"/>
        <end position="344"/>
    </location>
</feature>
<dbReference type="EMBL" id="UFQS01000097">
    <property type="protein sequence ID" value="SSW99373.1"/>
    <property type="molecule type" value="Genomic_DNA"/>
</dbReference>
<protein>
    <submittedName>
        <fullName evidence="3">CSON015420 protein</fullName>
    </submittedName>
</protein>
<gene>
    <name evidence="3" type="primary">CSON015420</name>
</gene>
<proteinExistence type="predicted"/>
<organism evidence="3">
    <name type="scientific">Culicoides sonorensis</name>
    <name type="common">Biting midge</name>
    <dbReference type="NCBI Taxonomy" id="179676"/>
    <lineage>
        <taxon>Eukaryota</taxon>
        <taxon>Metazoa</taxon>
        <taxon>Ecdysozoa</taxon>
        <taxon>Arthropoda</taxon>
        <taxon>Hexapoda</taxon>
        <taxon>Insecta</taxon>
        <taxon>Pterygota</taxon>
        <taxon>Neoptera</taxon>
        <taxon>Endopterygota</taxon>
        <taxon>Diptera</taxon>
        <taxon>Nematocera</taxon>
        <taxon>Chironomoidea</taxon>
        <taxon>Ceratopogonidae</taxon>
        <taxon>Ceratopogoninae</taxon>
        <taxon>Culicoides</taxon>
        <taxon>Monoculicoides</taxon>
    </lineage>
</organism>
<reference evidence="2" key="1">
    <citation type="submission" date="2018-04" db="EMBL/GenBank/DDBJ databases">
        <authorList>
            <person name="Go L.Y."/>
            <person name="Mitchell J.A."/>
        </authorList>
    </citation>
    <scope>NUCLEOTIDE SEQUENCE</scope>
    <source>
        <tissue evidence="2">Whole organism</tissue>
    </source>
</reference>
<dbReference type="InterPro" id="IPR039884">
    <property type="entry name" value="R3HC1/R3HCL"/>
</dbReference>
<dbReference type="SUPFAM" id="SSF54928">
    <property type="entry name" value="RNA-binding domain, RBD"/>
    <property type="match status" value="1"/>
</dbReference>
<dbReference type="GO" id="GO:0003676">
    <property type="term" value="F:nucleic acid binding"/>
    <property type="evidence" value="ECO:0007669"/>
    <property type="project" value="InterPro"/>
</dbReference>
<reference evidence="3" key="2">
    <citation type="submission" date="2018-07" db="EMBL/GenBank/DDBJ databases">
        <authorList>
            <person name="Quirk P.G."/>
            <person name="Krulwich T.A."/>
        </authorList>
    </citation>
    <scope>NUCLEOTIDE SEQUENCE</scope>
</reference>
<accession>A0A336LSR5</accession>
<feature type="compositionally biased region" description="Low complexity" evidence="1">
    <location>
        <begin position="79"/>
        <end position="92"/>
    </location>
</feature>
<evidence type="ECO:0000256" key="1">
    <source>
        <dbReference type="SAM" id="MobiDB-lite"/>
    </source>
</evidence>
<sequence length="606" mass="69666">MNYDACLNVLFCISHCSSVLLFPPVNNYRRFLIHKICDNLSSEYDICTFSIGQNLARRTVVCFKNQLKFPEKLQKSTLQSNSNNNNYYQNNSWRSSVEKPSEESEHLSWRSSSQKYVREESYQKKNINFIYKDSKTYRLSQLGKSNESRETAIETHSTQNQPSKTETTNAITSTALSAKTTRTRRPDRAVYVPRARRSQTTPRSSSVKSSEIESSNTTTEVNKNQKRRSDPEDYHIADNQLENEKSNSIINKISIQEKKFNYSNNKESECAKKNFKNLSIVKQKTIDNSDCDLLSENNCDTNFTKTSEVMAPHKKSLHFESAKIENVTRQGNNKKDDDELNREENELRKVSQEINRKSRRIIKQTFNSDVLEIGCGTEESGKAKVTDSSEESNNVSAKFIETKEVNPEEDDWENMFDESGDCLDPKIMDELTAQVGKVTIEKPKTDYKLYQTKQALLLEEEFPHVLEVSNFPCEFKTQDLIMTFSAYKESGFDIKWVDDTHALVVFSNSKIAAEVLSTNHAFVKLKPLKEATAESRNKAKKCSTSLQPYRQRPETCAALARRLVTGALGVRLKTAREERENERRILNEARERKLLAAKQSDEIWES</sequence>
<dbReference type="PANTHER" id="PTHR21678">
    <property type="entry name" value="GROWTH INHIBITION AND DIFFERENTIATION RELATED PROTEIN 88"/>
    <property type="match status" value="1"/>
</dbReference>
<feature type="region of interest" description="Disordered" evidence="1">
    <location>
        <begin position="75"/>
        <end position="95"/>
    </location>
</feature>
<evidence type="ECO:0000313" key="3">
    <source>
        <dbReference type="EMBL" id="SSX19753.1"/>
    </source>
</evidence>
<dbReference type="Gene3D" id="3.30.70.330">
    <property type="match status" value="1"/>
</dbReference>